<evidence type="ECO:0000313" key="1">
    <source>
        <dbReference type="EMBL" id="GIY83103.1"/>
    </source>
</evidence>
<dbReference type="EMBL" id="BPLQ01014780">
    <property type="protein sequence ID" value="GIY83103.1"/>
    <property type="molecule type" value="Genomic_DNA"/>
</dbReference>
<reference evidence="1 2" key="1">
    <citation type="submission" date="2021-06" db="EMBL/GenBank/DDBJ databases">
        <title>Caerostris darwini draft genome.</title>
        <authorList>
            <person name="Kono N."/>
            <person name="Arakawa K."/>
        </authorList>
    </citation>
    <scope>NUCLEOTIDE SEQUENCE [LARGE SCALE GENOMIC DNA]</scope>
</reference>
<organism evidence="1 2">
    <name type="scientific">Caerostris darwini</name>
    <dbReference type="NCBI Taxonomy" id="1538125"/>
    <lineage>
        <taxon>Eukaryota</taxon>
        <taxon>Metazoa</taxon>
        <taxon>Ecdysozoa</taxon>
        <taxon>Arthropoda</taxon>
        <taxon>Chelicerata</taxon>
        <taxon>Arachnida</taxon>
        <taxon>Araneae</taxon>
        <taxon>Araneomorphae</taxon>
        <taxon>Entelegynae</taxon>
        <taxon>Araneoidea</taxon>
        <taxon>Araneidae</taxon>
        <taxon>Caerostris</taxon>
    </lineage>
</organism>
<comment type="caution">
    <text evidence="1">The sequence shown here is derived from an EMBL/GenBank/DDBJ whole genome shotgun (WGS) entry which is preliminary data.</text>
</comment>
<gene>
    <name evidence="1" type="ORF">CDAR_56321</name>
</gene>
<accession>A0AAV4WNH9</accession>
<keyword evidence="2" id="KW-1185">Reference proteome</keyword>
<evidence type="ECO:0000313" key="2">
    <source>
        <dbReference type="Proteomes" id="UP001054837"/>
    </source>
</evidence>
<protein>
    <submittedName>
        <fullName evidence="1">Uncharacterized protein</fullName>
    </submittedName>
</protein>
<name>A0AAV4WNH9_9ARAC</name>
<proteinExistence type="predicted"/>
<dbReference type="Proteomes" id="UP001054837">
    <property type="component" value="Unassembled WGS sequence"/>
</dbReference>
<sequence>MDTMTPLIKCPHSVCFCGSIRPPERADCIYLCLRMSHTFSFCVPIFVPFQSLLPFLVRSVLNHFPFAFISRCPVPFFPILFQIVEFRNIDSDSCFQMSSVTVLSLLLPVMPIFKDFWGRVCFVFREMHSEGLNEEVALRFL</sequence>
<dbReference type="AlphaFoldDB" id="A0AAV4WNH9"/>